<evidence type="ECO:0000256" key="14">
    <source>
        <dbReference type="SAM" id="Phobius"/>
    </source>
</evidence>
<evidence type="ECO:0000256" key="6">
    <source>
        <dbReference type="ARBA" id="ARBA00022692"/>
    </source>
</evidence>
<keyword evidence="4" id="KW-0597">Phosphoprotein</keyword>
<dbReference type="Pfam" id="PF02518">
    <property type="entry name" value="HATPase_c"/>
    <property type="match status" value="1"/>
</dbReference>
<comment type="subcellular location">
    <subcellularLocation>
        <location evidence="2">Membrane</location>
        <topology evidence="2">Multi-pass membrane protein</topology>
    </subcellularLocation>
</comment>
<proteinExistence type="predicted"/>
<dbReference type="InterPro" id="IPR003660">
    <property type="entry name" value="HAMP_dom"/>
</dbReference>
<dbReference type="EMBL" id="SVNY01000006">
    <property type="protein sequence ID" value="MBE6834301.1"/>
    <property type="molecule type" value="Genomic_DNA"/>
</dbReference>
<dbReference type="InterPro" id="IPR005467">
    <property type="entry name" value="His_kinase_dom"/>
</dbReference>
<evidence type="ECO:0000256" key="9">
    <source>
        <dbReference type="ARBA" id="ARBA00023012"/>
    </source>
</evidence>
<keyword evidence="9" id="KW-0902">Two-component regulatory system</keyword>
<keyword evidence="8 14" id="KW-1133">Transmembrane helix</keyword>
<keyword evidence="5" id="KW-0808">Transferase</keyword>
<accession>A0A928Q4T4</accession>
<evidence type="ECO:0000256" key="1">
    <source>
        <dbReference type="ARBA" id="ARBA00000085"/>
    </source>
</evidence>
<evidence type="ECO:0000259" key="15">
    <source>
        <dbReference type="PROSITE" id="PS50109"/>
    </source>
</evidence>
<dbReference type="PANTHER" id="PTHR45528">
    <property type="entry name" value="SENSOR HISTIDINE KINASE CPXA"/>
    <property type="match status" value="1"/>
</dbReference>
<dbReference type="InterPro" id="IPR050398">
    <property type="entry name" value="HssS/ArlS-like"/>
</dbReference>
<dbReference type="Gene3D" id="6.10.340.10">
    <property type="match status" value="1"/>
</dbReference>
<dbReference type="SUPFAM" id="SSF55874">
    <property type="entry name" value="ATPase domain of HSP90 chaperone/DNA topoisomerase II/histidine kinase"/>
    <property type="match status" value="1"/>
</dbReference>
<dbReference type="CDD" id="cd00082">
    <property type="entry name" value="HisKA"/>
    <property type="match status" value="1"/>
</dbReference>
<evidence type="ECO:0000256" key="2">
    <source>
        <dbReference type="ARBA" id="ARBA00004141"/>
    </source>
</evidence>
<dbReference type="PRINTS" id="PR00344">
    <property type="entry name" value="BCTRLSENSOR"/>
</dbReference>
<dbReference type="InterPro" id="IPR003661">
    <property type="entry name" value="HisK_dim/P_dom"/>
</dbReference>
<feature type="transmembrane region" description="Helical" evidence="14">
    <location>
        <begin position="12"/>
        <end position="35"/>
    </location>
</feature>
<dbReference type="Gene3D" id="3.30.565.10">
    <property type="entry name" value="Histidine kinase-like ATPase, C-terminal domain"/>
    <property type="match status" value="1"/>
</dbReference>
<name>A0A928Q4T4_9FIRM</name>
<dbReference type="PROSITE" id="PS50109">
    <property type="entry name" value="HIS_KIN"/>
    <property type="match status" value="1"/>
</dbReference>
<reference evidence="17" key="1">
    <citation type="submission" date="2019-04" db="EMBL/GenBank/DDBJ databases">
        <title>Evolution of Biomass-Degrading Anaerobic Consortia Revealed by Metagenomics.</title>
        <authorList>
            <person name="Peng X."/>
        </authorList>
    </citation>
    <scope>NUCLEOTIDE SEQUENCE</scope>
    <source>
        <strain evidence="17">SIG551</strain>
    </source>
</reference>
<dbReference type="GO" id="GO:0000155">
    <property type="term" value="F:phosphorelay sensor kinase activity"/>
    <property type="evidence" value="ECO:0007669"/>
    <property type="project" value="InterPro"/>
</dbReference>
<evidence type="ECO:0000256" key="5">
    <source>
        <dbReference type="ARBA" id="ARBA00022679"/>
    </source>
</evidence>
<dbReference type="FunFam" id="3.30.565.10:FF:000006">
    <property type="entry name" value="Sensor histidine kinase WalK"/>
    <property type="match status" value="1"/>
</dbReference>
<evidence type="ECO:0000256" key="10">
    <source>
        <dbReference type="ARBA" id="ARBA00023026"/>
    </source>
</evidence>
<dbReference type="Pfam" id="PF00512">
    <property type="entry name" value="HisKA"/>
    <property type="match status" value="1"/>
</dbReference>
<dbReference type="CDD" id="cd00075">
    <property type="entry name" value="HATPase"/>
    <property type="match status" value="1"/>
</dbReference>
<evidence type="ECO:0000256" key="3">
    <source>
        <dbReference type="ARBA" id="ARBA00012438"/>
    </source>
</evidence>
<sequence length="348" mass="39059">MKLHIYSIRVKFAFIFIGILCICSVMASATTIFMTQTGIFDGDLMKAIFISFSLYCSCGSLLMWLAVSLITRPIQQLTSATKKVAKGNFDVRVDYHSLVNDEVGVLIQNFNQMAEKLENMEYMRKDFLSSVSHEFKTPIASIKGSAALLLEKRVSEEEAQNYLAIIKEEAGRLSNLVSNMLRLTNVENPAVPIEPVRFALDEQIRKTILLFTSLWEEKRLEMDIQLDKTEFEGDEELIQQIWINLIENAIKFSEENGTVSIYLRQVGDDAVVTIADGGIGIPEEKQAHIFEKFYQADPSHSSNGNGLGLSIVKSILDRIGGSVEVKSKEGQGAVFVVRLRRFHGIHPI</sequence>
<dbReference type="PANTHER" id="PTHR45528:SF11">
    <property type="entry name" value="HISTIDINE KINASE"/>
    <property type="match status" value="1"/>
</dbReference>
<comment type="catalytic activity">
    <reaction evidence="1">
        <text>ATP + protein L-histidine = ADP + protein N-phospho-L-histidine.</text>
        <dbReference type="EC" id="2.7.13.3"/>
    </reaction>
</comment>
<dbReference type="InterPro" id="IPR036097">
    <property type="entry name" value="HisK_dim/P_sf"/>
</dbReference>
<dbReference type="FunFam" id="1.10.287.130:FF:000001">
    <property type="entry name" value="Two-component sensor histidine kinase"/>
    <property type="match status" value="1"/>
</dbReference>
<evidence type="ECO:0000313" key="17">
    <source>
        <dbReference type="EMBL" id="MBE6834301.1"/>
    </source>
</evidence>
<evidence type="ECO:0000256" key="12">
    <source>
        <dbReference type="ARBA" id="ARBA00037219"/>
    </source>
</evidence>
<dbReference type="SMART" id="SM00388">
    <property type="entry name" value="HisKA"/>
    <property type="match status" value="1"/>
</dbReference>
<dbReference type="SMART" id="SM00387">
    <property type="entry name" value="HATPase_c"/>
    <property type="match status" value="1"/>
</dbReference>
<protein>
    <recommendedName>
        <fullName evidence="13">Heme sensor protein HssS</fullName>
        <ecNumber evidence="3">2.7.13.3</ecNumber>
    </recommendedName>
</protein>
<evidence type="ECO:0000313" key="18">
    <source>
        <dbReference type="Proteomes" id="UP000754750"/>
    </source>
</evidence>
<keyword evidence="7 17" id="KW-0418">Kinase</keyword>
<keyword evidence="10" id="KW-0843">Virulence</keyword>
<dbReference type="CDD" id="cd06225">
    <property type="entry name" value="HAMP"/>
    <property type="match status" value="1"/>
</dbReference>
<dbReference type="InterPro" id="IPR004358">
    <property type="entry name" value="Sig_transdc_His_kin-like_C"/>
</dbReference>
<dbReference type="Gene3D" id="1.10.287.130">
    <property type="match status" value="1"/>
</dbReference>
<dbReference type="AlphaFoldDB" id="A0A928Q4T4"/>
<comment type="caution">
    <text evidence="17">The sequence shown here is derived from an EMBL/GenBank/DDBJ whole genome shotgun (WGS) entry which is preliminary data.</text>
</comment>
<comment type="function">
    <text evidence="12">Member of the two-component regulatory system HssS/HssR involved in intracellular heme homeostasis and tempering of staphylococcal virulence. HssS functions as a heme sensor histidine kinase which is autophosphorylated at a histidine residue and transfers its phosphate group to an aspartate residue of HssR. HssR/HssS activates the expression of hrtAB, an efflux pump, in response to extracellular heme, hemin, hemoglobin or blood.</text>
</comment>
<keyword evidence="11 14" id="KW-0472">Membrane</keyword>
<evidence type="ECO:0000256" key="4">
    <source>
        <dbReference type="ARBA" id="ARBA00022553"/>
    </source>
</evidence>
<dbReference type="EC" id="2.7.13.3" evidence="3"/>
<dbReference type="Pfam" id="PF00672">
    <property type="entry name" value="HAMP"/>
    <property type="match status" value="1"/>
</dbReference>
<evidence type="ECO:0000256" key="8">
    <source>
        <dbReference type="ARBA" id="ARBA00022989"/>
    </source>
</evidence>
<evidence type="ECO:0000259" key="16">
    <source>
        <dbReference type="PROSITE" id="PS50885"/>
    </source>
</evidence>
<dbReference type="PROSITE" id="PS50885">
    <property type="entry name" value="HAMP"/>
    <property type="match status" value="1"/>
</dbReference>
<dbReference type="InterPro" id="IPR036890">
    <property type="entry name" value="HATPase_C_sf"/>
</dbReference>
<feature type="transmembrane region" description="Helical" evidence="14">
    <location>
        <begin position="47"/>
        <end position="67"/>
    </location>
</feature>
<feature type="domain" description="HAMP" evidence="16">
    <location>
        <begin position="68"/>
        <end position="122"/>
    </location>
</feature>
<organism evidence="17 18">
    <name type="scientific">Faecalispora sporosphaeroides</name>
    <dbReference type="NCBI Taxonomy" id="1549"/>
    <lineage>
        <taxon>Bacteria</taxon>
        <taxon>Bacillati</taxon>
        <taxon>Bacillota</taxon>
        <taxon>Clostridia</taxon>
        <taxon>Eubacteriales</taxon>
        <taxon>Oscillospiraceae</taxon>
        <taxon>Faecalispora</taxon>
    </lineage>
</organism>
<dbReference type="RefSeq" id="WP_020073756.1">
    <property type="nucleotide sequence ID" value="NZ_JBKWRC010000003.1"/>
</dbReference>
<dbReference type="SMART" id="SM00304">
    <property type="entry name" value="HAMP"/>
    <property type="match status" value="1"/>
</dbReference>
<dbReference type="SUPFAM" id="SSF158472">
    <property type="entry name" value="HAMP domain-like"/>
    <property type="match status" value="1"/>
</dbReference>
<dbReference type="InterPro" id="IPR003594">
    <property type="entry name" value="HATPase_dom"/>
</dbReference>
<dbReference type="Proteomes" id="UP000754750">
    <property type="component" value="Unassembled WGS sequence"/>
</dbReference>
<dbReference type="GO" id="GO:0005886">
    <property type="term" value="C:plasma membrane"/>
    <property type="evidence" value="ECO:0007669"/>
    <property type="project" value="TreeGrafter"/>
</dbReference>
<gene>
    <name evidence="17" type="ORF">E7512_12115</name>
</gene>
<feature type="domain" description="Histidine kinase" evidence="15">
    <location>
        <begin position="130"/>
        <end position="343"/>
    </location>
</feature>
<evidence type="ECO:0000256" key="13">
    <source>
        <dbReference type="ARBA" id="ARBA00040841"/>
    </source>
</evidence>
<dbReference type="SUPFAM" id="SSF47384">
    <property type="entry name" value="Homodimeric domain of signal transducing histidine kinase"/>
    <property type="match status" value="1"/>
</dbReference>
<evidence type="ECO:0000256" key="7">
    <source>
        <dbReference type="ARBA" id="ARBA00022777"/>
    </source>
</evidence>
<evidence type="ECO:0000256" key="11">
    <source>
        <dbReference type="ARBA" id="ARBA00023136"/>
    </source>
</evidence>
<keyword evidence="6 14" id="KW-0812">Transmembrane</keyword>